<dbReference type="GO" id="GO:0003824">
    <property type="term" value="F:catalytic activity"/>
    <property type="evidence" value="ECO:0007669"/>
    <property type="project" value="InterPro"/>
</dbReference>
<evidence type="ECO:0000313" key="4">
    <source>
        <dbReference type="Proteomes" id="UP000178606"/>
    </source>
</evidence>
<reference evidence="3 4" key="1">
    <citation type="journal article" date="2016" name="Nat. Commun.">
        <title>Thousands of microbial genomes shed light on interconnected biogeochemical processes in an aquifer system.</title>
        <authorList>
            <person name="Anantharaman K."/>
            <person name="Brown C.T."/>
            <person name="Hug L.A."/>
            <person name="Sharon I."/>
            <person name="Castelle C.J."/>
            <person name="Probst A.J."/>
            <person name="Thomas B.C."/>
            <person name="Singh A."/>
            <person name="Wilkins M.J."/>
            <person name="Karaoz U."/>
            <person name="Brodie E.L."/>
            <person name="Williams K.H."/>
            <person name="Hubbard S.S."/>
            <person name="Banfield J.F."/>
        </authorList>
    </citation>
    <scope>NUCLEOTIDE SEQUENCE [LARGE SCALE GENOMIC DNA]</scope>
    <source>
        <strain evidence="4">RIFCSPLOWO2_12_FULL_64_10</strain>
    </source>
</reference>
<feature type="domain" description="Methylated-DNA-[protein]-cysteine S-methyltransferase DNA binding" evidence="2">
    <location>
        <begin position="8"/>
        <end position="88"/>
    </location>
</feature>
<dbReference type="Proteomes" id="UP000178606">
    <property type="component" value="Unassembled WGS sequence"/>
</dbReference>
<proteinExistence type="predicted"/>
<name>A0A1F6C9E9_HANXR</name>
<dbReference type="PANTHER" id="PTHR42942">
    <property type="entry name" value="6-O-METHYLGUANINE DNA METHYLTRANSFERASE"/>
    <property type="match status" value="1"/>
</dbReference>
<sequence>MPTVSPSIRQKIYALVSRIPEGTVATYGQIAERVGMGPRQVGRALAEMPKGVACPWHRVINARGEVSLRSGSKVAHLKQQRLLEREGVVFRNGRVDLEVYRWHPDV</sequence>
<dbReference type="EMBL" id="MFKF01000366">
    <property type="protein sequence ID" value="OGG45778.1"/>
    <property type="molecule type" value="Genomic_DNA"/>
</dbReference>
<keyword evidence="1" id="KW-0227">DNA damage</keyword>
<dbReference type="InterPro" id="IPR036388">
    <property type="entry name" value="WH-like_DNA-bd_sf"/>
</dbReference>
<evidence type="ECO:0000259" key="2">
    <source>
        <dbReference type="Pfam" id="PF01035"/>
    </source>
</evidence>
<accession>A0A1F6C9E9</accession>
<dbReference type="NCBIfam" id="TIGR00589">
    <property type="entry name" value="ogt"/>
    <property type="match status" value="1"/>
</dbReference>
<dbReference type="SUPFAM" id="SSF46767">
    <property type="entry name" value="Methylated DNA-protein cysteine methyltransferase, C-terminal domain"/>
    <property type="match status" value="1"/>
</dbReference>
<dbReference type="Gene3D" id="1.10.10.10">
    <property type="entry name" value="Winged helix-like DNA-binding domain superfamily/Winged helix DNA-binding domain"/>
    <property type="match status" value="1"/>
</dbReference>
<comment type="caution">
    <text evidence="3">The sequence shown here is derived from an EMBL/GenBank/DDBJ whole genome shotgun (WGS) entry which is preliminary data.</text>
</comment>
<evidence type="ECO:0000256" key="1">
    <source>
        <dbReference type="ARBA" id="ARBA00022763"/>
    </source>
</evidence>
<dbReference type="PANTHER" id="PTHR42942:SF1">
    <property type="entry name" value="ALKYLTRANSFERASE-LIKE PROTEIN 1"/>
    <property type="match status" value="1"/>
</dbReference>
<dbReference type="InterPro" id="IPR052520">
    <property type="entry name" value="ATL_DNA_repair"/>
</dbReference>
<dbReference type="Pfam" id="PF01035">
    <property type="entry name" value="DNA_binding_1"/>
    <property type="match status" value="1"/>
</dbReference>
<dbReference type="InterPro" id="IPR014048">
    <property type="entry name" value="MethylDNA_cys_MeTrfase_DNA-bd"/>
</dbReference>
<evidence type="ECO:0000313" key="3">
    <source>
        <dbReference type="EMBL" id="OGG45778.1"/>
    </source>
</evidence>
<dbReference type="InterPro" id="IPR036217">
    <property type="entry name" value="MethylDNA_cys_MeTrfase_DNAb"/>
</dbReference>
<dbReference type="AlphaFoldDB" id="A0A1F6C9E9"/>
<organism evidence="3 4">
    <name type="scientific">Handelsmanbacteria sp. (strain RIFCSPLOWO2_12_FULL_64_10)</name>
    <dbReference type="NCBI Taxonomy" id="1817868"/>
    <lineage>
        <taxon>Bacteria</taxon>
        <taxon>Candidatus Handelsmaniibacteriota</taxon>
    </lineage>
</organism>
<protein>
    <recommendedName>
        <fullName evidence="2">Methylated-DNA-[protein]-cysteine S-methyltransferase DNA binding domain-containing protein</fullName>
    </recommendedName>
</protein>
<gene>
    <name evidence="3" type="ORF">A3F84_12315</name>
</gene>
<dbReference type="CDD" id="cd06445">
    <property type="entry name" value="ATase"/>
    <property type="match status" value="1"/>
</dbReference>
<dbReference type="GO" id="GO:0006281">
    <property type="term" value="P:DNA repair"/>
    <property type="evidence" value="ECO:0007669"/>
    <property type="project" value="InterPro"/>
</dbReference>